<dbReference type="Pfam" id="PF01557">
    <property type="entry name" value="FAA_hydrolase"/>
    <property type="match status" value="1"/>
</dbReference>
<dbReference type="EMBL" id="AYYR01000054">
    <property type="protein sequence ID" value="KRM75330.1"/>
    <property type="molecule type" value="Genomic_DNA"/>
</dbReference>
<evidence type="ECO:0000256" key="1">
    <source>
        <dbReference type="ARBA" id="ARBA00010211"/>
    </source>
</evidence>
<comment type="caution">
    <text evidence="4">The sequence shown here is derived from an EMBL/GenBank/DDBJ whole genome shotgun (WGS) entry which is preliminary data.</text>
</comment>
<dbReference type="STRING" id="33960.TY91_02360"/>
<dbReference type="Gene3D" id="3.90.850.10">
    <property type="entry name" value="Fumarylacetoacetase-like, C-terminal domain"/>
    <property type="match status" value="1"/>
</dbReference>
<dbReference type="PANTHER" id="PTHR42796">
    <property type="entry name" value="FUMARYLACETOACETATE HYDROLASE DOMAIN-CONTAINING PROTEIN 2A-RELATED"/>
    <property type="match status" value="1"/>
</dbReference>
<dbReference type="Proteomes" id="UP000051845">
    <property type="component" value="Unassembled WGS sequence"/>
</dbReference>
<dbReference type="SUPFAM" id="SSF56529">
    <property type="entry name" value="FAH"/>
    <property type="match status" value="1"/>
</dbReference>
<organism evidence="4 5">
    <name type="scientific">Secundilactobacillus collinoides DSM 20515 = JCM 1123</name>
    <dbReference type="NCBI Taxonomy" id="1423733"/>
    <lineage>
        <taxon>Bacteria</taxon>
        <taxon>Bacillati</taxon>
        <taxon>Bacillota</taxon>
        <taxon>Bacilli</taxon>
        <taxon>Lactobacillales</taxon>
        <taxon>Lactobacillaceae</taxon>
        <taxon>Secundilactobacillus</taxon>
    </lineage>
</organism>
<reference evidence="4 5" key="1">
    <citation type="journal article" date="2015" name="Genome Announc.">
        <title>Expanding the biotechnology potential of lactobacilli through comparative genomics of 213 strains and associated genera.</title>
        <authorList>
            <person name="Sun Z."/>
            <person name="Harris H.M."/>
            <person name="McCann A."/>
            <person name="Guo C."/>
            <person name="Argimon S."/>
            <person name="Zhang W."/>
            <person name="Yang X."/>
            <person name="Jeffery I.B."/>
            <person name="Cooney J.C."/>
            <person name="Kagawa T.F."/>
            <person name="Liu W."/>
            <person name="Song Y."/>
            <person name="Salvetti E."/>
            <person name="Wrobel A."/>
            <person name="Rasinkangas P."/>
            <person name="Parkhill J."/>
            <person name="Rea M.C."/>
            <person name="O'Sullivan O."/>
            <person name="Ritari J."/>
            <person name="Douillard F.P."/>
            <person name="Paul Ross R."/>
            <person name="Yang R."/>
            <person name="Briner A.E."/>
            <person name="Felis G.E."/>
            <person name="de Vos W.M."/>
            <person name="Barrangou R."/>
            <person name="Klaenhammer T.R."/>
            <person name="Caufield P.W."/>
            <person name="Cui Y."/>
            <person name="Zhang H."/>
            <person name="O'Toole P.W."/>
        </authorList>
    </citation>
    <scope>NUCLEOTIDE SEQUENCE [LARGE SCALE GENOMIC DNA]</scope>
    <source>
        <strain evidence="4 5">DSM 20515</strain>
    </source>
</reference>
<accession>A0A0R2B9V1</accession>
<evidence type="ECO:0000259" key="3">
    <source>
        <dbReference type="Pfam" id="PF01557"/>
    </source>
</evidence>
<dbReference type="InterPro" id="IPR011234">
    <property type="entry name" value="Fumarylacetoacetase-like_C"/>
</dbReference>
<comment type="similarity">
    <text evidence="1">Belongs to the FAH family.</text>
</comment>
<evidence type="ECO:0000313" key="4">
    <source>
        <dbReference type="EMBL" id="KRM75330.1"/>
    </source>
</evidence>
<keyword evidence="4" id="KW-0378">Hydrolase</keyword>
<dbReference type="GO" id="GO:0044281">
    <property type="term" value="P:small molecule metabolic process"/>
    <property type="evidence" value="ECO:0007669"/>
    <property type="project" value="UniProtKB-ARBA"/>
</dbReference>
<gene>
    <name evidence="4" type="ORF">FC82_GL002523</name>
</gene>
<dbReference type="InterPro" id="IPR051121">
    <property type="entry name" value="FAH"/>
</dbReference>
<dbReference type="PANTHER" id="PTHR42796:SF4">
    <property type="entry name" value="FUMARYLACETOACETATE HYDROLASE DOMAIN-CONTAINING PROTEIN 2A"/>
    <property type="match status" value="1"/>
</dbReference>
<sequence length="266" mass="29072">MKIAMRNGKPFILKDDQHGSVVQNASTIIDVLHQNPSNRLLGETEAFTQDELEQPISDPKQIFAVGMNYVDHSAEIHIDLPKAPSIFTKFSSSLAPSVVDVKAQGPQTDWETEIVAVIKDGGRDIAVEDGWDHVAGVMVGEDISDREVQFQNDNPQFSMGKSFENYGPIGPWLTTLDEVENLDDEVITTKVNGKTMQEAPLSQLIFSIPDLVHYLSTITELQPGDLIFTGTPSGTGVGHEPQIFLKPGDKLTGSITSLGTLKMTIK</sequence>
<dbReference type="InterPro" id="IPR036663">
    <property type="entry name" value="Fumarylacetoacetase_C_sf"/>
</dbReference>
<protein>
    <submittedName>
        <fullName evidence="4">Fumarylacetoacetate hydrolase</fullName>
    </submittedName>
</protein>
<dbReference type="GO" id="GO:0016787">
    <property type="term" value="F:hydrolase activity"/>
    <property type="evidence" value="ECO:0007669"/>
    <property type="project" value="UniProtKB-KW"/>
</dbReference>
<feature type="domain" description="Fumarylacetoacetase-like C-terminal" evidence="3">
    <location>
        <begin position="62"/>
        <end position="265"/>
    </location>
</feature>
<keyword evidence="2" id="KW-0479">Metal-binding</keyword>
<proteinExistence type="inferred from homology"/>
<name>A0A0R2B9V1_SECCO</name>
<dbReference type="PATRIC" id="fig|1423733.4.peg.2638"/>
<dbReference type="GO" id="GO:0046872">
    <property type="term" value="F:metal ion binding"/>
    <property type="evidence" value="ECO:0007669"/>
    <property type="project" value="UniProtKB-KW"/>
</dbReference>
<dbReference type="AlphaFoldDB" id="A0A0R2B9V1"/>
<evidence type="ECO:0000313" key="5">
    <source>
        <dbReference type="Proteomes" id="UP000051845"/>
    </source>
</evidence>
<evidence type="ECO:0000256" key="2">
    <source>
        <dbReference type="ARBA" id="ARBA00022723"/>
    </source>
</evidence>
<dbReference type="RefSeq" id="WP_056996918.1">
    <property type="nucleotide sequence ID" value="NZ_AYYR01000054.1"/>
</dbReference>